<evidence type="ECO:0000313" key="3">
    <source>
        <dbReference type="EMBL" id="MST54578.1"/>
    </source>
</evidence>
<sequence length="355" mass="38741">MNELELCVWLNGCEGLSANVLQHVDLSDGPEKIVEKLRRGGIVSQRGAEKLKKLARENWHEKEIARAENAGIFLISWYSNERYPSRLRDIAEPPLILYAKGNLPNFESAYSVVGTRRCTPYGFKVAALIGKGLSRAGMIVVSGGARGIDGAAHGGALENDGTTVAVLGTGVNVVWPPEHDELFGNILRRGALLSEYPLDTCGRAWRFPRRNRIIAGLSKALIVVESPLKGGAMITARLAMEMGRDVWAVPGRIDERICEGSNRLILDGASPLVNVADFIDHVSHFGQLDLFAPLELGDDERRVLDCLSDQGDLTLDQISKRTGISAVELMRLISGLQVQSLIYTSGGGRWRAVPH</sequence>
<feature type="domain" description="Smf/DprA SLOG" evidence="2">
    <location>
        <begin position="77"/>
        <end position="281"/>
    </location>
</feature>
<dbReference type="InterPro" id="IPR036390">
    <property type="entry name" value="WH_DNA-bd_sf"/>
</dbReference>
<evidence type="ECO:0000256" key="1">
    <source>
        <dbReference type="ARBA" id="ARBA00006525"/>
    </source>
</evidence>
<evidence type="ECO:0000259" key="2">
    <source>
        <dbReference type="Pfam" id="PF02481"/>
    </source>
</evidence>
<dbReference type="GO" id="GO:0009294">
    <property type="term" value="P:DNA-mediated transformation"/>
    <property type="evidence" value="ECO:0007669"/>
    <property type="project" value="InterPro"/>
</dbReference>
<dbReference type="SUPFAM" id="SSF102405">
    <property type="entry name" value="MCP/YpsA-like"/>
    <property type="match status" value="1"/>
</dbReference>
<dbReference type="SUPFAM" id="SSF46785">
    <property type="entry name" value="Winged helix' DNA-binding domain"/>
    <property type="match status" value="1"/>
</dbReference>
<comment type="caution">
    <text evidence="3">The sequence shown here is derived from an EMBL/GenBank/DDBJ whole genome shotgun (WGS) entry which is preliminary data.</text>
</comment>
<dbReference type="NCBIfam" id="TIGR00732">
    <property type="entry name" value="dprA"/>
    <property type="match status" value="1"/>
</dbReference>
<comment type="similarity">
    <text evidence="1">Belongs to the DprA/Smf family.</text>
</comment>
<keyword evidence="4" id="KW-1185">Reference proteome</keyword>
<dbReference type="EMBL" id="VUNH01000001">
    <property type="protein sequence ID" value="MST54578.1"/>
    <property type="molecule type" value="Genomic_DNA"/>
</dbReference>
<dbReference type="InterPro" id="IPR057666">
    <property type="entry name" value="DrpA_SLOG"/>
</dbReference>
<dbReference type="InterPro" id="IPR003488">
    <property type="entry name" value="DprA"/>
</dbReference>
<reference evidence="3 4" key="1">
    <citation type="submission" date="2019-08" db="EMBL/GenBank/DDBJ databases">
        <title>In-depth cultivation of the pig gut microbiome towards novel bacterial diversity and tailored functional studies.</title>
        <authorList>
            <person name="Wylensek D."/>
            <person name="Hitch T.C.A."/>
            <person name="Clavel T."/>
        </authorList>
    </citation>
    <scope>NUCLEOTIDE SEQUENCE [LARGE SCALE GENOMIC DNA]</scope>
    <source>
        <strain evidence="3 4">SM-530-WT-4B</strain>
    </source>
</reference>
<gene>
    <name evidence="3" type="primary">dprA</name>
    <name evidence="3" type="ORF">FYJ74_00705</name>
</gene>
<dbReference type="PANTHER" id="PTHR43022:SF1">
    <property type="entry name" value="PROTEIN SMF"/>
    <property type="match status" value="1"/>
</dbReference>
<dbReference type="PANTHER" id="PTHR43022">
    <property type="entry name" value="PROTEIN SMF"/>
    <property type="match status" value="1"/>
</dbReference>
<evidence type="ECO:0000313" key="4">
    <source>
        <dbReference type="Proteomes" id="UP000473699"/>
    </source>
</evidence>
<dbReference type="Pfam" id="PF02481">
    <property type="entry name" value="DNA_processg_A"/>
    <property type="match status" value="1"/>
</dbReference>
<dbReference type="RefSeq" id="WP_154527713.1">
    <property type="nucleotide sequence ID" value="NZ_VUNH01000001.1"/>
</dbReference>
<dbReference type="Proteomes" id="UP000473699">
    <property type="component" value="Unassembled WGS sequence"/>
</dbReference>
<name>A0A6L5Y9A9_9BACT</name>
<dbReference type="Gene3D" id="3.40.50.450">
    <property type="match status" value="1"/>
</dbReference>
<dbReference type="AlphaFoldDB" id="A0A6L5Y9A9"/>
<proteinExistence type="inferred from homology"/>
<protein>
    <submittedName>
        <fullName evidence="3">DNA-protecting protein DprA</fullName>
    </submittedName>
</protein>
<accession>A0A6L5Y9A9</accession>
<organism evidence="3 4">
    <name type="scientific">Pyramidobacter porci</name>
    <dbReference type="NCBI Taxonomy" id="2605789"/>
    <lineage>
        <taxon>Bacteria</taxon>
        <taxon>Thermotogati</taxon>
        <taxon>Synergistota</taxon>
        <taxon>Synergistia</taxon>
        <taxon>Synergistales</taxon>
        <taxon>Dethiosulfovibrionaceae</taxon>
        <taxon>Pyramidobacter</taxon>
    </lineage>
</organism>